<dbReference type="HOGENOM" id="CLU_029658_2_0_1"/>
<evidence type="ECO:0000256" key="3">
    <source>
        <dbReference type="ARBA" id="ARBA00047418"/>
    </source>
</evidence>
<dbReference type="GO" id="GO:0036261">
    <property type="term" value="P:7-methylguanosine cap hypermethylation"/>
    <property type="evidence" value="ECO:0000318"/>
    <property type="project" value="GO_Central"/>
</dbReference>
<dbReference type="Gene3D" id="3.40.50.150">
    <property type="entry name" value="Vaccinia Virus protein VP39"/>
    <property type="match status" value="1"/>
</dbReference>
<dbReference type="PANTHER" id="PTHR14741">
    <property type="entry name" value="S-ADENOSYLMETHIONINE-DEPENDENT METHYLTRANSFERASE RELATED"/>
    <property type="match status" value="1"/>
</dbReference>
<comment type="catalytic activity">
    <reaction evidence="5">
        <text>a 5'-end (N(2),N(7)-dimethyl 5'-triphosphoguanosine)-ribonucleoside in snRNA + S-adenosyl-L-methionine = a 5'-end (N(2),N(2),N(7)-trimethyl 5'-triphosphoguanosine)-ribonucleoside in snRNA + S-adenosyl-L-homocysteine + H(+)</text>
        <dbReference type="Rhea" id="RHEA:78479"/>
        <dbReference type="Rhea" id="RHEA-COMP:19087"/>
        <dbReference type="Rhea" id="RHEA-COMP:19089"/>
        <dbReference type="ChEBI" id="CHEBI:15378"/>
        <dbReference type="ChEBI" id="CHEBI:57856"/>
        <dbReference type="ChEBI" id="CHEBI:59789"/>
        <dbReference type="ChEBI" id="CHEBI:167623"/>
        <dbReference type="ChEBI" id="CHEBI:172880"/>
    </reaction>
    <physiologicalReaction direction="left-to-right" evidence="5">
        <dbReference type="Rhea" id="RHEA:78480"/>
    </physiologicalReaction>
</comment>
<dbReference type="GeneID" id="4619681"/>
<proteinExistence type="inferred from homology"/>
<evidence type="ECO:0000256" key="5">
    <source>
        <dbReference type="ARBA" id="ARBA00048763"/>
    </source>
</evidence>
<dbReference type="FunCoup" id="Q75BX4">
    <property type="interactions" value="133"/>
</dbReference>
<dbReference type="CDD" id="cd02440">
    <property type="entry name" value="AdoMet_MTases"/>
    <property type="match status" value="1"/>
</dbReference>
<dbReference type="Pfam" id="PF09445">
    <property type="entry name" value="Methyltransf_15"/>
    <property type="match status" value="1"/>
</dbReference>
<dbReference type="GO" id="GO:0032210">
    <property type="term" value="P:regulation of telomere maintenance via telomerase"/>
    <property type="evidence" value="ECO:0007669"/>
    <property type="project" value="EnsemblFungi"/>
</dbReference>
<dbReference type="eggNOG" id="KOG2730">
    <property type="taxonomic scope" value="Eukaryota"/>
</dbReference>
<evidence type="ECO:0000256" key="2">
    <source>
        <dbReference type="ARBA" id="ARBA00025783"/>
    </source>
</evidence>
<evidence type="ECO:0000256" key="6">
    <source>
        <dbReference type="ARBA" id="ARBA00049075"/>
    </source>
</evidence>
<dbReference type="PANTHER" id="PTHR14741:SF32">
    <property type="entry name" value="TRIMETHYLGUANOSINE SYNTHASE"/>
    <property type="match status" value="1"/>
</dbReference>
<sequence>MAKHVEYSGRLRLHKFLSEPAELMAFKSAAPHFLHLQKKKYRKQRRTLRRYFADDSFRYLPRDNAPKKSIAKYWSYRHDLFSLIDQGNIHLTEELWYSVTPERVAKFTAAFIEACLPGATTILDVFCGGGGNVVHFAKVFQKVYGVELKLEHLYCTYRNAEAYGVADRVWLKHGDWLQLAARGRFERVHVDCVFASPPWGGIDYTKTQAYDLETQLQPAGLSQLLSSFLRISANVVLFLPKNSNLQQLSEITRSLLGPEAKCKVLYARENGRDKGLLCFWGEAFYNFDAASPANSGERLAARLQEAHDLYG</sequence>
<dbReference type="GO" id="GO:0005634">
    <property type="term" value="C:nucleus"/>
    <property type="evidence" value="ECO:0000318"/>
    <property type="project" value="GO_Central"/>
</dbReference>
<dbReference type="GO" id="GO:0017126">
    <property type="term" value="P:nucleologenesis"/>
    <property type="evidence" value="ECO:0007669"/>
    <property type="project" value="EnsemblFungi"/>
</dbReference>
<dbReference type="KEGG" id="ago:AGOS_ACR147C"/>
<gene>
    <name evidence="8" type="ORF">AGOS_ACR147C</name>
</gene>
<dbReference type="InterPro" id="IPR019012">
    <property type="entry name" value="RNA_cap_Gua-N2-MeTrfase"/>
</dbReference>
<evidence type="ECO:0000313" key="8">
    <source>
        <dbReference type="EMBL" id="AAS51373.1"/>
    </source>
</evidence>
<dbReference type="GO" id="GO:0051321">
    <property type="term" value="P:meiotic cell cycle"/>
    <property type="evidence" value="ECO:0007669"/>
    <property type="project" value="EnsemblFungi"/>
</dbReference>
<organism evidence="8 9">
    <name type="scientific">Eremothecium gossypii (strain ATCC 10895 / CBS 109.51 / FGSC 9923 / NRRL Y-1056)</name>
    <name type="common">Yeast</name>
    <name type="synonym">Ashbya gossypii</name>
    <dbReference type="NCBI Taxonomy" id="284811"/>
    <lineage>
        <taxon>Eukaryota</taxon>
        <taxon>Fungi</taxon>
        <taxon>Dikarya</taxon>
        <taxon>Ascomycota</taxon>
        <taxon>Saccharomycotina</taxon>
        <taxon>Saccharomycetes</taxon>
        <taxon>Saccharomycetales</taxon>
        <taxon>Saccharomycetaceae</taxon>
        <taxon>Eremothecium</taxon>
    </lineage>
</organism>
<dbReference type="EMBL" id="AE016816">
    <property type="protein sequence ID" value="AAS51373.1"/>
    <property type="molecule type" value="Genomic_DNA"/>
</dbReference>
<comment type="catalytic activity">
    <reaction evidence="4">
        <text>a 5'-end (N(7)-methyl 5'-triphosphoguanosine)-ribonucleoside in snoRNA + S-adenosyl-L-methionine = a 5'-end (N(2),N(7)-dimethyl 5'-triphosphoguanosine)-ribonucleoside in snoRNA + S-adenosyl-L-homocysteine + H(+)</text>
        <dbReference type="Rhea" id="RHEA:78475"/>
        <dbReference type="Rhea" id="RHEA-COMP:19086"/>
        <dbReference type="Rhea" id="RHEA-COMP:19088"/>
        <dbReference type="ChEBI" id="CHEBI:15378"/>
        <dbReference type="ChEBI" id="CHEBI:57856"/>
        <dbReference type="ChEBI" id="CHEBI:59789"/>
        <dbReference type="ChEBI" id="CHEBI:156461"/>
        <dbReference type="ChEBI" id="CHEBI:172880"/>
    </reaction>
    <physiologicalReaction direction="left-to-right" evidence="4">
        <dbReference type="Rhea" id="RHEA:78476"/>
    </physiologicalReaction>
</comment>
<dbReference type="InterPro" id="IPR029063">
    <property type="entry name" value="SAM-dependent_MTases_sf"/>
</dbReference>
<evidence type="ECO:0000256" key="7">
    <source>
        <dbReference type="ARBA" id="ARBA00049790"/>
    </source>
</evidence>
<dbReference type="GO" id="GO:0008033">
    <property type="term" value="P:tRNA processing"/>
    <property type="evidence" value="ECO:0007669"/>
    <property type="project" value="EnsemblFungi"/>
</dbReference>
<comment type="similarity">
    <text evidence="2">Belongs to the methyltransferase superfamily. Trimethylguanosine synthase family.</text>
</comment>
<dbReference type="InParanoid" id="Q75BX4"/>
<dbReference type="OrthoDB" id="194443at2759"/>
<comment type="catalytic activity">
    <reaction evidence="3">
        <text>a 5'-end (N(2),N(7)-dimethyl 5'-triphosphoguanosine)-ribonucleoside in snoRNA + S-adenosyl-L-methionine = a 5'-end (N(2),N(2),N(7)-trimethyl 5'-triphosphoguanosine)-ribonucleoside in snoRNA + S-adenosyl-L-homocysteine + H(+)</text>
        <dbReference type="Rhea" id="RHEA:78507"/>
        <dbReference type="Rhea" id="RHEA-COMP:19088"/>
        <dbReference type="Rhea" id="RHEA-COMP:19090"/>
        <dbReference type="ChEBI" id="CHEBI:15378"/>
        <dbReference type="ChEBI" id="CHEBI:57856"/>
        <dbReference type="ChEBI" id="CHEBI:59789"/>
        <dbReference type="ChEBI" id="CHEBI:167623"/>
        <dbReference type="ChEBI" id="CHEBI:172880"/>
    </reaction>
    <physiologicalReaction direction="left-to-right" evidence="3">
        <dbReference type="Rhea" id="RHEA:78508"/>
    </physiologicalReaction>
</comment>
<evidence type="ECO:0000256" key="4">
    <source>
        <dbReference type="ARBA" id="ARBA00048740"/>
    </source>
</evidence>
<accession>Q75BX4</accession>
<dbReference type="STRING" id="284811.Q75BX4"/>
<evidence type="ECO:0000256" key="1">
    <source>
        <dbReference type="ARBA" id="ARBA00018517"/>
    </source>
</evidence>
<dbReference type="RefSeq" id="NP_983549.1">
    <property type="nucleotide sequence ID" value="NM_208902.1"/>
</dbReference>
<dbReference type="OMA" id="KALCIYY"/>
<name>Q75BX4_EREGS</name>
<dbReference type="Proteomes" id="UP000000591">
    <property type="component" value="Chromosome III"/>
</dbReference>
<protein>
    <recommendedName>
        <fullName evidence="1">Trimethylguanosine synthase</fullName>
    </recommendedName>
    <alternativeName>
        <fullName evidence="7">Cap-specific guanine-N(2) methyltransferase</fullName>
    </alternativeName>
</protein>
<comment type="catalytic activity">
    <reaction evidence="6">
        <text>a 5'-end (N(7)-methyl 5'-triphosphoguanosine)-ribonucleoside in snRNA + S-adenosyl-L-methionine = a 5'-end (N(2),N(7)-dimethyl 5'-triphosphoguanosine)-ribonucleoside in snRNA + S-adenosyl-L-homocysteine + H(+)</text>
        <dbReference type="Rhea" id="RHEA:78471"/>
        <dbReference type="Rhea" id="RHEA-COMP:19085"/>
        <dbReference type="Rhea" id="RHEA-COMP:19087"/>
        <dbReference type="ChEBI" id="CHEBI:15378"/>
        <dbReference type="ChEBI" id="CHEBI:57856"/>
        <dbReference type="ChEBI" id="CHEBI:59789"/>
        <dbReference type="ChEBI" id="CHEBI:156461"/>
        <dbReference type="ChEBI" id="CHEBI:172880"/>
    </reaction>
    <physiologicalReaction direction="left-to-right" evidence="6">
        <dbReference type="Rhea" id="RHEA:78472"/>
    </physiologicalReaction>
</comment>
<dbReference type="SUPFAM" id="SSF53335">
    <property type="entry name" value="S-adenosyl-L-methionine-dependent methyltransferases"/>
    <property type="match status" value="1"/>
</dbReference>
<dbReference type="GO" id="GO:0071164">
    <property type="term" value="F:RNA cap trimethylguanosine synthase activity"/>
    <property type="evidence" value="ECO:0000318"/>
    <property type="project" value="GO_Central"/>
</dbReference>
<reference evidence="9" key="2">
    <citation type="journal article" date="2013" name="G3 (Bethesda)">
        <title>Genomes of Ashbya fungi isolated from insects reveal four mating-type loci, numerous translocations, lack of transposons, and distinct gene duplications.</title>
        <authorList>
            <person name="Dietrich F.S."/>
            <person name="Voegeli S."/>
            <person name="Kuo S."/>
            <person name="Philippsen P."/>
        </authorList>
    </citation>
    <scope>GENOME REANNOTATION</scope>
    <source>
        <strain evidence="9">ATCC 10895 / CBS 109.51 / FGSC 9923 / NRRL Y-1056</strain>
    </source>
</reference>
<keyword evidence="9" id="KW-1185">Reference proteome</keyword>
<dbReference type="GO" id="GO:0005730">
    <property type="term" value="C:nucleolus"/>
    <property type="evidence" value="ECO:0007669"/>
    <property type="project" value="EnsemblFungi"/>
</dbReference>
<evidence type="ECO:0000313" key="9">
    <source>
        <dbReference type="Proteomes" id="UP000000591"/>
    </source>
</evidence>
<dbReference type="AlphaFoldDB" id="Q75BX4"/>
<reference evidence="8 9" key="1">
    <citation type="journal article" date="2004" name="Science">
        <title>The Ashbya gossypii genome as a tool for mapping the ancient Saccharomyces cerevisiae genome.</title>
        <authorList>
            <person name="Dietrich F.S."/>
            <person name="Voegeli S."/>
            <person name="Brachat S."/>
            <person name="Lerch A."/>
            <person name="Gates K."/>
            <person name="Steiner S."/>
            <person name="Mohr C."/>
            <person name="Pohlmann R."/>
            <person name="Luedi P."/>
            <person name="Choi S."/>
            <person name="Wing R.A."/>
            <person name="Flavier A."/>
            <person name="Gaffney T.D."/>
            <person name="Philippsen P."/>
        </authorList>
    </citation>
    <scope>NUCLEOTIDE SEQUENCE [LARGE SCALE GENOMIC DNA]</scope>
    <source>
        <strain evidence="9">ATCC 10895 / CBS 109.51 / FGSC 9923 / NRRL Y-1056</strain>
    </source>
</reference>